<proteinExistence type="predicted"/>
<name>A0A1I7VCD8_LOALO</name>
<organism evidence="1 2">
    <name type="scientific">Loa loa</name>
    <name type="common">Eye worm</name>
    <name type="synonym">Filaria loa</name>
    <dbReference type="NCBI Taxonomy" id="7209"/>
    <lineage>
        <taxon>Eukaryota</taxon>
        <taxon>Metazoa</taxon>
        <taxon>Ecdysozoa</taxon>
        <taxon>Nematoda</taxon>
        <taxon>Chromadorea</taxon>
        <taxon>Rhabditida</taxon>
        <taxon>Spirurina</taxon>
        <taxon>Spiruromorpha</taxon>
        <taxon>Filarioidea</taxon>
        <taxon>Onchocercidae</taxon>
        <taxon>Loa</taxon>
    </lineage>
</organism>
<evidence type="ECO:0000313" key="1">
    <source>
        <dbReference type="Proteomes" id="UP000095285"/>
    </source>
</evidence>
<sequence length="52" mass="5962">RQYSLKAGYLVRSVKLSNVGPGQYLDRRRPGNLRCCRQFLKFCACEGIKAIK</sequence>
<dbReference type="Proteomes" id="UP000095285">
    <property type="component" value="Unassembled WGS sequence"/>
</dbReference>
<dbReference type="AlphaFoldDB" id="A0A1I7VCD8"/>
<protein>
    <submittedName>
        <fullName evidence="2">Transposase</fullName>
    </submittedName>
</protein>
<dbReference type="WBParaSite" id="EN70_12216">
    <property type="protein sequence ID" value="EN70_12216"/>
    <property type="gene ID" value="EN70_12216"/>
</dbReference>
<reference evidence="1" key="1">
    <citation type="submission" date="2012-04" db="EMBL/GenBank/DDBJ databases">
        <title>The Genome Sequence of Loa loa.</title>
        <authorList>
            <consortium name="The Broad Institute Genome Sequencing Platform"/>
            <consortium name="Broad Institute Genome Sequencing Center for Infectious Disease"/>
            <person name="Nutman T.B."/>
            <person name="Fink D.L."/>
            <person name="Russ C."/>
            <person name="Young S."/>
            <person name="Zeng Q."/>
            <person name="Gargeya S."/>
            <person name="Alvarado L."/>
            <person name="Berlin A."/>
            <person name="Chapman S.B."/>
            <person name="Chen Z."/>
            <person name="Freedman E."/>
            <person name="Gellesch M."/>
            <person name="Goldberg J."/>
            <person name="Griggs A."/>
            <person name="Gujja S."/>
            <person name="Heilman E.R."/>
            <person name="Heiman D."/>
            <person name="Howarth C."/>
            <person name="Mehta T."/>
            <person name="Neiman D."/>
            <person name="Pearson M."/>
            <person name="Roberts A."/>
            <person name="Saif S."/>
            <person name="Shea T."/>
            <person name="Shenoy N."/>
            <person name="Sisk P."/>
            <person name="Stolte C."/>
            <person name="Sykes S."/>
            <person name="White J."/>
            <person name="Yandava C."/>
            <person name="Haas B."/>
            <person name="Henn M.R."/>
            <person name="Nusbaum C."/>
            <person name="Birren B."/>
        </authorList>
    </citation>
    <scope>NUCLEOTIDE SEQUENCE [LARGE SCALE GENOMIC DNA]</scope>
</reference>
<reference evidence="2" key="2">
    <citation type="submission" date="2016-11" db="UniProtKB">
        <authorList>
            <consortium name="WormBaseParasite"/>
        </authorList>
    </citation>
    <scope>IDENTIFICATION</scope>
</reference>
<accession>A0A1I7VCD8</accession>
<evidence type="ECO:0000313" key="2">
    <source>
        <dbReference type="WBParaSite" id="EN70_12216"/>
    </source>
</evidence>
<keyword evidence="1" id="KW-1185">Reference proteome</keyword>